<dbReference type="AlphaFoldDB" id="A0A067K6W6"/>
<evidence type="ECO:0000313" key="2">
    <source>
        <dbReference type="Proteomes" id="UP000027138"/>
    </source>
</evidence>
<organism evidence="1 2">
    <name type="scientific">Jatropha curcas</name>
    <name type="common">Barbados nut</name>
    <dbReference type="NCBI Taxonomy" id="180498"/>
    <lineage>
        <taxon>Eukaryota</taxon>
        <taxon>Viridiplantae</taxon>
        <taxon>Streptophyta</taxon>
        <taxon>Embryophyta</taxon>
        <taxon>Tracheophyta</taxon>
        <taxon>Spermatophyta</taxon>
        <taxon>Magnoliopsida</taxon>
        <taxon>eudicotyledons</taxon>
        <taxon>Gunneridae</taxon>
        <taxon>Pentapetalae</taxon>
        <taxon>rosids</taxon>
        <taxon>fabids</taxon>
        <taxon>Malpighiales</taxon>
        <taxon>Euphorbiaceae</taxon>
        <taxon>Crotonoideae</taxon>
        <taxon>Jatropheae</taxon>
        <taxon>Jatropha</taxon>
    </lineage>
</organism>
<keyword evidence="2" id="KW-1185">Reference proteome</keyword>
<dbReference type="Proteomes" id="UP000027138">
    <property type="component" value="Unassembled WGS sequence"/>
</dbReference>
<accession>A0A067K6W6</accession>
<proteinExistence type="predicted"/>
<evidence type="ECO:0000313" key="1">
    <source>
        <dbReference type="EMBL" id="KDP30728.1"/>
    </source>
</evidence>
<gene>
    <name evidence="1" type="ORF">JCGZ_15529</name>
</gene>
<reference evidence="1 2" key="1">
    <citation type="journal article" date="2014" name="PLoS ONE">
        <title>Global Analysis of Gene Expression Profiles in Physic Nut (Jatropha curcas L.) Seedlings Exposed to Salt Stress.</title>
        <authorList>
            <person name="Zhang L."/>
            <person name="Zhang C."/>
            <person name="Wu P."/>
            <person name="Chen Y."/>
            <person name="Li M."/>
            <person name="Jiang H."/>
            <person name="Wu G."/>
        </authorList>
    </citation>
    <scope>NUCLEOTIDE SEQUENCE [LARGE SCALE GENOMIC DNA]</scope>
    <source>
        <strain evidence="2">cv. GZQX0401</strain>
        <tissue evidence="1">Young leaves</tissue>
    </source>
</reference>
<name>A0A067K6W6_JATCU</name>
<sequence length="149" mass="16994">MYGGRLARTRGGCHMMSHTTCCLPGRSSWSRTLLQHARAWRPLIIWLLLSLRQQHRKLVMRGSDYEALDKAVVVSKSEHARGASFSSVFERTGRTAQHIMGTHKVSPYWMTPPGCTHAYSEVEADFEFADLLAVRYLLDLAYRCTYPAF</sequence>
<protein>
    <submittedName>
        <fullName evidence="1">Uncharacterized protein</fullName>
    </submittedName>
</protein>
<dbReference type="EMBL" id="KK914644">
    <property type="protein sequence ID" value="KDP30728.1"/>
    <property type="molecule type" value="Genomic_DNA"/>
</dbReference>